<dbReference type="Gene3D" id="3.40.1050.10">
    <property type="entry name" value="Carbonic anhydrase"/>
    <property type="match status" value="1"/>
</dbReference>
<evidence type="ECO:0000256" key="3">
    <source>
        <dbReference type="ARBA" id="ARBA00022723"/>
    </source>
</evidence>
<evidence type="ECO:0000256" key="4">
    <source>
        <dbReference type="ARBA" id="ARBA00022833"/>
    </source>
</evidence>
<protein>
    <recommendedName>
        <fullName evidence="2">carbonic anhydrase</fullName>
        <ecNumber evidence="2">4.2.1.1</ecNumber>
    </recommendedName>
</protein>
<feature type="binding site" evidence="7">
    <location>
        <position position="106"/>
    </location>
    <ligand>
        <name>Zn(2+)</name>
        <dbReference type="ChEBI" id="CHEBI:29105"/>
    </ligand>
</feature>
<reference evidence="8 9" key="1">
    <citation type="submission" date="2017-08" db="EMBL/GenBank/DDBJ databases">
        <title>Infants hospitalized years apart are colonized by the same room-sourced microbial strains.</title>
        <authorList>
            <person name="Brooks B."/>
            <person name="Olm M.R."/>
            <person name="Firek B.A."/>
            <person name="Baker R."/>
            <person name="Thomas B.C."/>
            <person name="Morowitz M.J."/>
            <person name="Banfield J.F."/>
        </authorList>
    </citation>
    <scope>NUCLEOTIDE SEQUENCE [LARGE SCALE GENOMIC DNA]</scope>
    <source>
        <strain evidence="8">S2_003_000_R2_14</strain>
    </source>
</reference>
<dbReference type="EMBL" id="QFQP01000061">
    <property type="protein sequence ID" value="PZR04274.1"/>
    <property type="molecule type" value="Genomic_DNA"/>
</dbReference>
<comment type="cofactor">
    <cofactor evidence="7">
        <name>Zn(2+)</name>
        <dbReference type="ChEBI" id="CHEBI:29105"/>
    </cofactor>
    <text evidence="7">Binds 1 zinc ion per subunit.</text>
</comment>
<proteinExistence type="inferred from homology"/>
<dbReference type="EC" id="4.2.1.1" evidence="2"/>
<gene>
    <name evidence="8" type="ORF">DI536_34595</name>
</gene>
<dbReference type="GO" id="GO:0008270">
    <property type="term" value="F:zinc ion binding"/>
    <property type="evidence" value="ECO:0007669"/>
    <property type="project" value="InterPro"/>
</dbReference>
<dbReference type="InterPro" id="IPR001765">
    <property type="entry name" value="Carbonic_anhydrase"/>
</dbReference>
<sequence length="220" mass="24217">MERLFAGLINFKEELRPSLKPLFEKLAHGQTPELLLFTCCDSRVVPHLITSGEPGEVFVVRSIGNLVAPADARGQSVGDVSEASAIEYALEVLGIRDIAVCGHSNCGAMAAVQKGRRSFADVAPNLARWLEHGEPALQRVRTMHFDEGLGEVDQLSQANVLVQLDHVATYEPVRKRLRQGEVRLHGLWFDIGHAMVHLHEADKGAFVPLDEAELTRLLTT</sequence>
<dbReference type="PANTHER" id="PTHR11002:SF76">
    <property type="entry name" value="CARBONIC ANHYDRASE"/>
    <property type="match status" value="1"/>
</dbReference>
<accession>A0A2W5ULY8</accession>
<feature type="binding site" evidence="7">
    <location>
        <position position="41"/>
    </location>
    <ligand>
        <name>Zn(2+)</name>
        <dbReference type="ChEBI" id="CHEBI:29105"/>
    </ligand>
</feature>
<evidence type="ECO:0000256" key="6">
    <source>
        <dbReference type="ARBA" id="ARBA00048348"/>
    </source>
</evidence>
<dbReference type="Pfam" id="PF00484">
    <property type="entry name" value="Pro_CA"/>
    <property type="match status" value="1"/>
</dbReference>
<comment type="similarity">
    <text evidence="1">Belongs to the beta-class carbonic anhydrase family.</text>
</comment>
<evidence type="ECO:0000256" key="7">
    <source>
        <dbReference type="PIRSR" id="PIRSR601765-1"/>
    </source>
</evidence>
<keyword evidence="3 7" id="KW-0479">Metal-binding</keyword>
<keyword evidence="4 7" id="KW-0862">Zinc</keyword>
<dbReference type="SMART" id="SM00947">
    <property type="entry name" value="Pro_CA"/>
    <property type="match status" value="1"/>
</dbReference>
<evidence type="ECO:0000313" key="9">
    <source>
        <dbReference type="Proteomes" id="UP000249061"/>
    </source>
</evidence>
<evidence type="ECO:0000313" key="8">
    <source>
        <dbReference type="EMBL" id="PZR04274.1"/>
    </source>
</evidence>
<evidence type="ECO:0000256" key="2">
    <source>
        <dbReference type="ARBA" id="ARBA00012925"/>
    </source>
</evidence>
<comment type="catalytic activity">
    <reaction evidence="6">
        <text>hydrogencarbonate + H(+) = CO2 + H2O</text>
        <dbReference type="Rhea" id="RHEA:10748"/>
        <dbReference type="ChEBI" id="CHEBI:15377"/>
        <dbReference type="ChEBI" id="CHEBI:15378"/>
        <dbReference type="ChEBI" id="CHEBI:16526"/>
        <dbReference type="ChEBI" id="CHEBI:17544"/>
        <dbReference type="EC" id="4.2.1.1"/>
    </reaction>
</comment>
<name>A0A2W5ULY8_9BACT</name>
<evidence type="ECO:0000256" key="1">
    <source>
        <dbReference type="ARBA" id="ARBA00006217"/>
    </source>
</evidence>
<dbReference type="SUPFAM" id="SSF53056">
    <property type="entry name" value="beta-carbonic anhydrase, cab"/>
    <property type="match status" value="1"/>
</dbReference>
<evidence type="ECO:0000256" key="5">
    <source>
        <dbReference type="ARBA" id="ARBA00023239"/>
    </source>
</evidence>
<dbReference type="GO" id="GO:0004089">
    <property type="term" value="F:carbonate dehydratase activity"/>
    <property type="evidence" value="ECO:0007669"/>
    <property type="project" value="UniProtKB-EC"/>
</dbReference>
<dbReference type="Proteomes" id="UP000249061">
    <property type="component" value="Unassembled WGS sequence"/>
</dbReference>
<keyword evidence="5" id="KW-0456">Lyase</keyword>
<dbReference type="PANTHER" id="PTHR11002">
    <property type="entry name" value="CARBONIC ANHYDRASE"/>
    <property type="match status" value="1"/>
</dbReference>
<feature type="binding site" evidence="7">
    <location>
        <position position="103"/>
    </location>
    <ligand>
        <name>Zn(2+)</name>
        <dbReference type="ChEBI" id="CHEBI:29105"/>
    </ligand>
</feature>
<organism evidence="8 9">
    <name type="scientific">Archangium gephyra</name>
    <dbReference type="NCBI Taxonomy" id="48"/>
    <lineage>
        <taxon>Bacteria</taxon>
        <taxon>Pseudomonadati</taxon>
        <taxon>Myxococcota</taxon>
        <taxon>Myxococcia</taxon>
        <taxon>Myxococcales</taxon>
        <taxon>Cystobacterineae</taxon>
        <taxon>Archangiaceae</taxon>
        <taxon>Archangium</taxon>
    </lineage>
</organism>
<comment type="caution">
    <text evidence="8">The sequence shown here is derived from an EMBL/GenBank/DDBJ whole genome shotgun (WGS) entry which is preliminary data.</text>
</comment>
<feature type="binding site" evidence="7">
    <location>
        <position position="39"/>
    </location>
    <ligand>
        <name>Zn(2+)</name>
        <dbReference type="ChEBI" id="CHEBI:29105"/>
    </ligand>
</feature>
<dbReference type="AlphaFoldDB" id="A0A2W5ULY8"/>
<dbReference type="InterPro" id="IPR036874">
    <property type="entry name" value="Carbonic_anhydrase_sf"/>
</dbReference>